<dbReference type="InterPro" id="IPR036397">
    <property type="entry name" value="RNaseH_sf"/>
</dbReference>
<dbReference type="InterPro" id="IPR057670">
    <property type="entry name" value="SH3_retrovirus"/>
</dbReference>
<evidence type="ECO:0000313" key="5">
    <source>
        <dbReference type="Proteomes" id="UP000756132"/>
    </source>
</evidence>
<sequence length="1717" mass="194749">MATTETPVTTGALPQGTVVLKSHDQWDKFDRQLELYAESLNVWKYVDPHQLSNEPTEPTHLTFEEIQQAYTAGDATSRDLIKLRQTDADRRQRMYDIFAAARSKLITYLIRTTTELGQELMHGQNTLRAKYQALKDQYGPDDMLRKRQLTLELSRLQKASARRIDDWCSDWLVLQTKMLKCNHAEYDDLSRHFLLAIQQKQAPAYGASLYNEWKRDKMSLQKLTERYLEWIRDTAPATTNGRSVFATFSGETSAEAEDETAPTGAGQKEGDRGSSRGDNRGNSRGDKGRGSSRGDKNKDKDNNRPSGCWNITGEPKDTCHKGLFSCDVINPDKRPAKDQRSEQWKKYWKNFINYCLSDDGERLLGVLNRNNRKDQERDKAIADAKKASPSDKGFVGLTVLSSSISKLSVNFRDCWVYDNCSDTHVINHHDQEGVEFIAERLTTSEIQAGTTTFPIAALGRVHMSIGGHSFTLLDVAYCPGFHVNVISHTRMERAGLWWHGRSNSMWHNDTKLMDLHRPTGTIPFFKVVTPPKSPIIYQWPTKEGLVLPKVTEKMRNAHFISTIGRGANIGDEPANSAASPTAQEDGDRTVLAVMNSTGGTQGAATSSRTPIKHRKLSGRQWHPIFGHIGAERIKQLPLRVEGVIINDGPSAPLTAHCRACGLSKAHKVHNRSQPIRVMTPYGHMAMDLAEFTVAYNGDRYLVHFYDLDTHGHFQFTIKNRDQQSVLACFNSLLSFINFIGRRFVCFYSDNEPAIGKVFRSVINNNKIEWHATAEYAPAQDPAERAGALIITMSRTIRIHARLPEKLWPECTAAAVYILWRSPIQSKGWKTPFELATGRIPNVGHMVVYGSLAYVFIHGPDQPGKSEKLQERALIGYLVGYDSTNIYRVWDPSKDRVMRVKDVLFDETTFYDPSRLTAGYTTPVENIATAEPAEEPEQYYDLYVAHHEQDTAQAEGVEEQAQQPHTQQPRDAHQKLLGQEPHWPQHRESATYNQKDRQIEHVTDHVTQDNTQQSAPNTTDYYDTLQQQIMDALTAEDREEIMGNTDPDREPYPFTFTPPEDALTHNASNTPLFPLEPELYTPEESNYAVTENGKRLRTAYFHHALHQIMVANVIIGQMSGIRPRTRAYRDKSDRSPTRRGNSPPRRVNTTTSMHRDDLPPEPSNYRAAMKHRFSQQWIEAMAKEFAKALATGTFRWATKEEKDQDAQQEEGLQPLLPLKWVYKYKLDEHGMLKSFKARLCARGDLQGTHLDTYAATLPASMFRLCCAMAASFDLEAEQFDVVNAFLNSDLPYTMYLQPPPGIDRPSHGHALKLVKALYGLKESPLLWYNSLTETLASLGLVPLSDSECIYHDNKVMFFFYVDDLVMLYHRKHKAHAANIKQRLLAKYEMHELGDLSWFLGIKVTRDRNKRLLWLSQEDYIEKLAAKFSISTNARKTTVPVDQHLDWTVPEGHQPTSIAILAYQQRIGSLNFAATHTRPDIAFSLSMLSQYLTKPTETHLKLADQCLRYLLETKNLCLVYGASKHITGLHSQPEHLGSNHEFFGASDASYGMNNDRTSSNGWVFMLFGGPVDYKASKQITVTKSSTEAELLGLSQAASELIQWERVFAEIHLQFNQRTHLYCDNTQTIRLVNQQGQKLDTKLRHVDIHHHWLRQRDQRGDIEIKYLSTNDMPADGLTKLLPPQKHKHFVKLLNMAEEGVDPRTSVPSAAASGGNGPTDA</sequence>
<protein>
    <submittedName>
        <fullName evidence="4">Retrovirus-related Pol polyprotein from transposon TNT 1-94</fullName>
    </submittedName>
</protein>
<dbReference type="Gene3D" id="3.30.420.10">
    <property type="entry name" value="Ribonuclease H-like superfamily/Ribonuclease H"/>
    <property type="match status" value="1"/>
</dbReference>
<feature type="region of interest" description="Disordered" evidence="1">
    <location>
        <begin position="950"/>
        <end position="971"/>
    </location>
</feature>
<dbReference type="Proteomes" id="UP000756132">
    <property type="component" value="Chromosome 12"/>
</dbReference>
<reference evidence="4" key="2">
    <citation type="journal article" date="2022" name="Microb. Genom.">
        <title>A chromosome-scale genome assembly of the tomato pathogen Cladosporium fulvum reveals a compartmentalized genome architecture and the presence of a dispensable chromosome.</title>
        <authorList>
            <person name="Zaccaron A.Z."/>
            <person name="Chen L.H."/>
            <person name="Samaras A."/>
            <person name="Stergiopoulos I."/>
        </authorList>
    </citation>
    <scope>NUCLEOTIDE SEQUENCE</scope>
    <source>
        <strain evidence="4">Race5_Kim</strain>
    </source>
</reference>
<proteinExistence type="predicted"/>
<organism evidence="4 5">
    <name type="scientific">Passalora fulva</name>
    <name type="common">Tomato leaf mold</name>
    <name type="synonym">Cladosporium fulvum</name>
    <dbReference type="NCBI Taxonomy" id="5499"/>
    <lineage>
        <taxon>Eukaryota</taxon>
        <taxon>Fungi</taxon>
        <taxon>Dikarya</taxon>
        <taxon>Ascomycota</taxon>
        <taxon>Pezizomycotina</taxon>
        <taxon>Dothideomycetes</taxon>
        <taxon>Dothideomycetidae</taxon>
        <taxon>Mycosphaerellales</taxon>
        <taxon>Mycosphaerellaceae</taxon>
        <taxon>Fulvia</taxon>
    </lineage>
</organism>
<feature type="region of interest" description="Disordered" evidence="1">
    <location>
        <begin position="1122"/>
        <end position="1161"/>
    </location>
</feature>
<reference evidence="4" key="1">
    <citation type="submission" date="2021-12" db="EMBL/GenBank/DDBJ databases">
        <authorList>
            <person name="Zaccaron A."/>
            <person name="Stergiopoulos I."/>
        </authorList>
    </citation>
    <scope>NUCLEOTIDE SEQUENCE</scope>
    <source>
        <strain evidence="4">Race5_Kim</strain>
    </source>
</reference>
<feature type="region of interest" description="Disordered" evidence="1">
    <location>
        <begin position="250"/>
        <end position="312"/>
    </location>
</feature>
<dbReference type="Pfam" id="PF07727">
    <property type="entry name" value="RVT_2"/>
    <property type="match status" value="1"/>
</dbReference>
<evidence type="ECO:0000256" key="1">
    <source>
        <dbReference type="SAM" id="MobiDB-lite"/>
    </source>
</evidence>
<name>A0A9Q8UW41_PASFU</name>
<dbReference type="PANTHER" id="PTHR11439">
    <property type="entry name" value="GAG-POL-RELATED RETROTRANSPOSON"/>
    <property type="match status" value="1"/>
</dbReference>
<evidence type="ECO:0000259" key="3">
    <source>
        <dbReference type="Pfam" id="PF25597"/>
    </source>
</evidence>
<dbReference type="Pfam" id="PF25597">
    <property type="entry name" value="SH3_retrovirus"/>
    <property type="match status" value="1"/>
</dbReference>
<dbReference type="InterPro" id="IPR043502">
    <property type="entry name" value="DNA/RNA_pol_sf"/>
</dbReference>
<feature type="compositionally biased region" description="Basic and acidic residues" evidence="1">
    <location>
        <begin position="268"/>
        <end position="303"/>
    </location>
</feature>
<gene>
    <name evidence="4" type="ORF">CLAFUR5_13888</name>
</gene>
<accession>A0A9Q8UW41</accession>
<dbReference type="InterPro" id="IPR013103">
    <property type="entry name" value="RVT_2"/>
</dbReference>
<dbReference type="SUPFAM" id="SSF56672">
    <property type="entry name" value="DNA/RNA polymerases"/>
    <property type="match status" value="1"/>
</dbReference>
<dbReference type="GO" id="GO:0003676">
    <property type="term" value="F:nucleic acid binding"/>
    <property type="evidence" value="ECO:0007669"/>
    <property type="project" value="InterPro"/>
</dbReference>
<feature type="compositionally biased region" description="Low complexity" evidence="1">
    <location>
        <begin position="951"/>
        <end position="962"/>
    </location>
</feature>
<feature type="domain" description="Reverse transcriptase Ty1/copia-type" evidence="2">
    <location>
        <begin position="1215"/>
        <end position="1439"/>
    </location>
</feature>
<evidence type="ECO:0000313" key="4">
    <source>
        <dbReference type="EMBL" id="UJO24623.1"/>
    </source>
</evidence>
<keyword evidence="5" id="KW-1185">Reference proteome</keyword>
<dbReference type="EMBL" id="CP090174">
    <property type="protein sequence ID" value="UJO24623.1"/>
    <property type="molecule type" value="Genomic_DNA"/>
</dbReference>
<feature type="region of interest" description="Disordered" evidence="1">
    <location>
        <begin position="1697"/>
        <end position="1717"/>
    </location>
</feature>
<feature type="compositionally biased region" description="Basic and acidic residues" evidence="1">
    <location>
        <begin position="1126"/>
        <end position="1135"/>
    </location>
</feature>
<evidence type="ECO:0000259" key="2">
    <source>
        <dbReference type="Pfam" id="PF07727"/>
    </source>
</evidence>
<dbReference type="OrthoDB" id="3713149at2759"/>
<dbReference type="SUPFAM" id="SSF53098">
    <property type="entry name" value="Ribonuclease H-like"/>
    <property type="match status" value="1"/>
</dbReference>
<dbReference type="InterPro" id="IPR012337">
    <property type="entry name" value="RNaseH-like_sf"/>
</dbReference>
<dbReference type="CDD" id="cd09272">
    <property type="entry name" value="RNase_HI_RT_Ty1"/>
    <property type="match status" value="1"/>
</dbReference>
<feature type="domain" description="Retroviral polymerase SH3-like" evidence="3">
    <location>
        <begin position="851"/>
        <end position="912"/>
    </location>
</feature>